<reference evidence="2" key="1">
    <citation type="submission" date="2015-01" db="EMBL/GenBank/DDBJ databases">
        <authorList>
            <person name="Aksoy S."/>
            <person name="Warren W."/>
            <person name="Wilson R.K."/>
        </authorList>
    </citation>
    <scope>NUCLEOTIDE SEQUENCE [LARGE SCALE GENOMIC DNA]</scope>
    <source>
        <strain evidence="2">IAEA</strain>
    </source>
</reference>
<name>A0A1B0BZP2_9MUSC</name>
<dbReference type="EMBL" id="JXJN01023222">
    <property type="status" value="NOT_ANNOTATED_CDS"/>
    <property type="molecule type" value="Genomic_DNA"/>
</dbReference>
<proteinExistence type="predicted"/>
<accession>A0A1B0BZP2</accession>
<dbReference type="EnsemblMetazoa" id="GPPI045258-RA">
    <property type="protein sequence ID" value="GPPI045258-PA"/>
    <property type="gene ID" value="GPPI045258"/>
</dbReference>
<keyword evidence="2" id="KW-1185">Reference proteome</keyword>
<dbReference type="Proteomes" id="UP000092460">
    <property type="component" value="Unassembled WGS sequence"/>
</dbReference>
<organism evidence="1 2">
    <name type="scientific">Glossina palpalis gambiensis</name>
    <dbReference type="NCBI Taxonomy" id="67801"/>
    <lineage>
        <taxon>Eukaryota</taxon>
        <taxon>Metazoa</taxon>
        <taxon>Ecdysozoa</taxon>
        <taxon>Arthropoda</taxon>
        <taxon>Hexapoda</taxon>
        <taxon>Insecta</taxon>
        <taxon>Pterygota</taxon>
        <taxon>Neoptera</taxon>
        <taxon>Endopterygota</taxon>
        <taxon>Diptera</taxon>
        <taxon>Brachycera</taxon>
        <taxon>Muscomorpha</taxon>
        <taxon>Hippoboscoidea</taxon>
        <taxon>Glossinidae</taxon>
        <taxon>Glossina</taxon>
    </lineage>
</organism>
<dbReference type="AlphaFoldDB" id="A0A1B0BZP2"/>
<protein>
    <submittedName>
        <fullName evidence="1">Uncharacterized protein</fullName>
    </submittedName>
</protein>
<evidence type="ECO:0000313" key="1">
    <source>
        <dbReference type="EnsemblMetazoa" id="GPPI045258-PA"/>
    </source>
</evidence>
<evidence type="ECO:0000313" key="2">
    <source>
        <dbReference type="Proteomes" id="UP000092460"/>
    </source>
</evidence>
<sequence>MDFCAIHYTFVCHLNVLLSKRKDFFFLIYRKTYDSTQINFDLIITLSALSDISMHKIWTILLSFLLQHSLGISVPPYVSYS</sequence>
<dbReference type="VEuPathDB" id="VectorBase:GPPI045258"/>
<reference evidence="1" key="2">
    <citation type="submission" date="2020-05" db="UniProtKB">
        <authorList>
            <consortium name="EnsemblMetazoa"/>
        </authorList>
    </citation>
    <scope>IDENTIFICATION</scope>
    <source>
        <strain evidence="1">IAEA</strain>
    </source>
</reference>